<sequence length="233" mass="26626">MQTNVVKLLLVALVYSRLYALASPTRVTLNIEHDADHNHFMVTKSCYKGLPYTVYRPLPGYDVHTVSKREGPIWIRSIRRIKFLAAFVYYTNIHNKYPFFCIQVRLANGVLVSLKDKSGPMEELKFSLVPFLRSAMLEQKKETKAKRAETVSEDLDYTFLSDILEHISREEARKWNVGTLAPARQDEGGDNESHVNYSDMEDLENDGVEEIEDDPMEGTSSGTWAQMMGRGNV</sequence>
<dbReference type="VEuPathDB" id="PiroplasmaDB:BEWA_054590"/>
<dbReference type="Proteomes" id="UP000031512">
    <property type="component" value="Unassembled WGS sequence"/>
</dbReference>
<feature type="signal peptide" evidence="2">
    <location>
        <begin position="1"/>
        <end position="22"/>
    </location>
</feature>
<protein>
    <submittedName>
        <fullName evidence="3">Signal peptide containing protein</fullName>
    </submittedName>
</protein>
<reference evidence="3 4" key="1">
    <citation type="journal article" date="2012" name="BMC Genomics">
        <title>Comparative genomic analysis and phylogenetic position of Theileria equi.</title>
        <authorList>
            <person name="Kappmeyer L.S."/>
            <person name="Thiagarajan M."/>
            <person name="Herndon D.R."/>
            <person name="Ramsay J.D."/>
            <person name="Caler E."/>
            <person name="Djikeng A."/>
            <person name="Gillespie J.J."/>
            <person name="Lau A.O."/>
            <person name="Roalson E.H."/>
            <person name="Silva J.C."/>
            <person name="Silva M.G."/>
            <person name="Suarez C.E."/>
            <person name="Ueti M.W."/>
            <person name="Nene V.M."/>
            <person name="Mealey R.H."/>
            <person name="Knowles D.P."/>
            <person name="Brayton K.A."/>
        </authorList>
    </citation>
    <scope>NUCLEOTIDE SEQUENCE [LARGE SCALE GENOMIC DNA]</scope>
    <source>
        <strain evidence="3 4">WA</strain>
    </source>
</reference>
<evidence type="ECO:0000256" key="1">
    <source>
        <dbReference type="SAM" id="MobiDB-lite"/>
    </source>
</evidence>
<evidence type="ECO:0000256" key="2">
    <source>
        <dbReference type="SAM" id="SignalP"/>
    </source>
</evidence>
<organism evidence="3 4">
    <name type="scientific">Theileria equi strain WA</name>
    <dbReference type="NCBI Taxonomy" id="1537102"/>
    <lineage>
        <taxon>Eukaryota</taxon>
        <taxon>Sar</taxon>
        <taxon>Alveolata</taxon>
        <taxon>Apicomplexa</taxon>
        <taxon>Aconoidasida</taxon>
        <taxon>Piroplasmida</taxon>
        <taxon>Theileriidae</taxon>
        <taxon>Theileria</taxon>
    </lineage>
</organism>
<proteinExistence type="predicted"/>
<comment type="caution">
    <text evidence="3">The sequence shown here is derived from an EMBL/GenBank/DDBJ whole genome shotgun (WGS) entry which is preliminary data.</text>
</comment>
<dbReference type="KEGG" id="beq:BEWA_054590"/>
<feature type="compositionally biased region" description="Acidic residues" evidence="1">
    <location>
        <begin position="204"/>
        <end position="216"/>
    </location>
</feature>
<dbReference type="GeneID" id="15803010"/>
<name>L1LE22_THEEQ</name>
<accession>L1LE22</accession>
<feature type="chain" id="PRO_5003952400" evidence="2">
    <location>
        <begin position="23"/>
        <end position="233"/>
    </location>
</feature>
<dbReference type="AlphaFoldDB" id="L1LE22"/>
<keyword evidence="2" id="KW-0732">Signal</keyword>
<evidence type="ECO:0000313" key="3">
    <source>
        <dbReference type="EMBL" id="EKX73403.1"/>
    </source>
</evidence>
<gene>
    <name evidence="3" type="ORF">BEWA_054590</name>
</gene>
<feature type="region of interest" description="Disordered" evidence="1">
    <location>
        <begin position="204"/>
        <end position="233"/>
    </location>
</feature>
<evidence type="ECO:0000313" key="4">
    <source>
        <dbReference type="Proteomes" id="UP000031512"/>
    </source>
</evidence>
<dbReference type="EMBL" id="ACOU01000003">
    <property type="protein sequence ID" value="EKX73403.1"/>
    <property type="molecule type" value="Genomic_DNA"/>
</dbReference>
<keyword evidence="4" id="KW-1185">Reference proteome</keyword>
<dbReference type="RefSeq" id="XP_004832855.1">
    <property type="nucleotide sequence ID" value="XM_004832798.1"/>
</dbReference>